<dbReference type="RefSeq" id="WP_125559741.1">
    <property type="nucleotide sequence ID" value="NZ_RBVX01000031.1"/>
</dbReference>
<feature type="compositionally biased region" description="Low complexity" evidence="1">
    <location>
        <begin position="1"/>
        <end position="13"/>
    </location>
</feature>
<dbReference type="Proteomes" id="UP000275076">
    <property type="component" value="Unassembled WGS sequence"/>
</dbReference>
<name>A0A3R9PHI7_9BACI</name>
<evidence type="ECO:0000256" key="1">
    <source>
        <dbReference type="SAM" id="MobiDB-lite"/>
    </source>
</evidence>
<feature type="region of interest" description="Disordered" evidence="1">
    <location>
        <begin position="35"/>
        <end position="95"/>
    </location>
</feature>
<keyword evidence="3" id="KW-1185">Reference proteome</keyword>
<evidence type="ECO:0000313" key="3">
    <source>
        <dbReference type="Proteomes" id="UP000275076"/>
    </source>
</evidence>
<evidence type="ECO:0000313" key="2">
    <source>
        <dbReference type="EMBL" id="RSL30803.1"/>
    </source>
</evidence>
<dbReference type="AlphaFoldDB" id="A0A3R9PHI7"/>
<accession>A0A3R9PHI7</accession>
<protein>
    <recommendedName>
        <fullName evidence="4">Spore coat protein CotO</fullName>
    </recommendedName>
</protein>
<comment type="caution">
    <text evidence="2">The sequence shown here is derived from an EMBL/GenBank/DDBJ whole genome shotgun (WGS) entry which is preliminary data.</text>
</comment>
<evidence type="ECO:0008006" key="4">
    <source>
        <dbReference type="Google" id="ProtNLM"/>
    </source>
</evidence>
<gene>
    <name evidence="2" type="ORF">D7Z54_23700</name>
</gene>
<reference evidence="2 3" key="1">
    <citation type="submission" date="2018-10" db="EMBL/GenBank/DDBJ databases">
        <title>Draft genome sequence of Bacillus salarius IM0101, isolated from a hypersaline soil in Inner Mongolia, China.</title>
        <authorList>
            <person name="Yamprayoonswat W."/>
            <person name="Boonvisut S."/>
            <person name="Jumpathong W."/>
            <person name="Sittihan S."/>
            <person name="Ruangsuj P."/>
            <person name="Wanthongcharoen S."/>
            <person name="Thongpramul N."/>
            <person name="Pimmason S."/>
            <person name="Yu B."/>
            <person name="Yasawong M."/>
        </authorList>
    </citation>
    <scope>NUCLEOTIDE SEQUENCE [LARGE SCALE GENOMIC DNA]</scope>
    <source>
        <strain evidence="2 3">IM0101</strain>
    </source>
</reference>
<feature type="compositionally biased region" description="Basic residues" evidence="1">
    <location>
        <begin position="46"/>
        <end position="56"/>
    </location>
</feature>
<dbReference type="OrthoDB" id="2945525at2"/>
<sequence length="166" mass="19412">MEQEQQPNQQAQPLYYIEQPNLSPLFDQGQTVSIRKKIGEDTRNRSSLRKEKKAKKRQSEQINLEATEEKKEDVSRNKEENVEESTTDDHSFTRVSSKRTVKEMLEYIESLPHYIQPIIACETKHQYVQGTLIQADNGEIIIKDRRNLANKTIKESEITEMYIVSL</sequence>
<proteinExistence type="predicted"/>
<organism evidence="2 3">
    <name type="scientific">Salibacterium salarium</name>
    <dbReference type="NCBI Taxonomy" id="284579"/>
    <lineage>
        <taxon>Bacteria</taxon>
        <taxon>Bacillati</taxon>
        <taxon>Bacillota</taxon>
        <taxon>Bacilli</taxon>
        <taxon>Bacillales</taxon>
        <taxon>Bacillaceae</taxon>
    </lineage>
</organism>
<dbReference type="EMBL" id="RBVX01000031">
    <property type="protein sequence ID" value="RSL30803.1"/>
    <property type="molecule type" value="Genomic_DNA"/>
</dbReference>
<feature type="region of interest" description="Disordered" evidence="1">
    <location>
        <begin position="1"/>
        <end position="22"/>
    </location>
</feature>
<feature type="compositionally biased region" description="Basic and acidic residues" evidence="1">
    <location>
        <begin position="67"/>
        <end position="80"/>
    </location>
</feature>